<proteinExistence type="predicted"/>
<feature type="compositionally biased region" description="Pro residues" evidence="6">
    <location>
        <begin position="16"/>
        <end position="27"/>
    </location>
</feature>
<comment type="subcellular location">
    <subcellularLocation>
        <location evidence="1">Membrane</location>
        <topology evidence="1">Multi-pass membrane protein</topology>
    </subcellularLocation>
</comment>
<dbReference type="GO" id="GO:0022857">
    <property type="term" value="F:transmembrane transporter activity"/>
    <property type="evidence" value="ECO:0007669"/>
    <property type="project" value="InterPro"/>
</dbReference>
<dbReference type="GO" id="GO:0005886">
    <property type="term" value="C:plasma membrane"/>
    <property type="evidence" value="ECO:0007669"/>
    <property type="project" value="TreeGrafter"/>
</dbReference>
<feature type="transmembrane region" description="Helical" evidence="7">
    <location>
        <begin position="347"/>
        <end position="369"/>
    </location>
</feature>
<evidence type="ECO:0000256" key="5">
    <source>
        <dbReference type="ARBA" id="ARBA00023136"/>
    </source>
</evidence>
<feature type="transmembrane region" description="Helical" evidence="7">
    <location>
        <begin position="381"/>
        <end position="403"/>
    </location>
</feature>
<feature type="transmembrane region" description="Helical" evidence="7">
    <location>
        <begin position="93"/>
        <end position="112"/>
    </location>
</feature>
<evidence type="ECO:0000256" key="7">
    <source>
        <dbReference type="SAM" id="Phobius"/>
    </source>
</evidence>
<dbReference type="Proteomes" id="UP001175000">
    <property type="component" value="Unassembled WGS sequence"/>
</dbReference>
<dbReference type="PROSITE" id="PS50850">
    <property type="entry name" value="MFS"/>
    <property type="match status" value="1"/>
</dbReference>
<feature type="transmembrane region" description="Helical" evidence="7">
    <location>
        <begin position="447"/>
        <end position="466"/>
    </location>
</feature>
<reference evidence="9" key="1">
    <citation type="submission" date="2023-06" db="EMBL/GenBank/DDBJ databases">
        <title>Genome-scale phylogeny and comparative genomics of the fungal order Sordariales.</title>
        <authorList>
            <consortium name="Lawrence Berkeley National Laboratory"/>
            <person name="Hensen N."/>
            <person name="Bonometti L."/>
            <person name="Westerberg I."/>
            <person name="Brannstrom I.O."/>
            <person name="Guillou S."/>
            <person name="Cros-Aarteil S."/>
            <person name="Calhoun S."/>
            <person name="Haridas S."/>
            <person name="Kuo A."/>
            <person name="Mondo S."/>
            <person name="Pangilinan J."/>
            <person name="Riley R."/>
            <person name="Labutti K."/>
            <person name="Andreopoulos B."/>
            <person name="Lipzen A."/>
            <person name="Chen C."/>
            <person name="Yanf M."/>
            <person name="Daum C."/>
            <person name="Ng V."/>
            <person name="Clum A."/>
            <person name="Steindorff A."/>
            <person name="Ohm R."/>
            <person name="Martin F."/>
            <person name="Silar P."/>
            <person name="Natvig D."/>
            <person name="Lalanne C."/>
            <person name="Gautier V."/>
            <person name="Ament-Velasquez S.L."/>
            <person name="Kruys A."/>
            <person name="Hutchinson M.I."/>
            <person name="Powell A.J."/>
            <person name="Barry K."/>
            <person name="Miller A.N."/>
            <person name="Grigoriev I.V."/>
            <person name="Debuchy R."/>
            <person name="Gladieux P."/>
            <person name="Thoren M.H."/>
            <person name="Johannesson H."/>
        </authorList>
    </citation>
    <scope>NUCLEOTIDE SEQUENCE</scope>
    <source>
        <strain evidence="9">CBS 606.72</strain>
    </source>
</reference>
<feature type="transmembrane region" description="Helical" evidence="7">
    <location>
        <begin position="252"/>
        <end position="271"/>
    </location>
</feature>
<gene>
    <name evidence="9" type="ORF">B0T14DRAFT_566569</name>
</gene>
<evidence type="ECO:0000313" key="9">
    <source>
        <dbReference type="EMBL" id="KAK0619748.1"/>
    </source>
</evidence>
<organism evidence="9 10">
    <name type="scientific">Immersiella caudata</name>
    <dbReference type="NCBI Taxonomy" id="314043"/>
    <lineage>
        <taxon>Eukaryota</taxon>
        <taxon>Fungi</taxon>
        <taxon>Dikarya</taxon>
        <taxon>Ascomycota</taxon>
        <taxon>Pezizomycotina</taxon>
        <taxon>Sordariomycetes</taxon>
        <taxon>Sordariomycetidae</taxon>
        <taxon>Sordariales</taxon>
        <taxon>Lasiosphaeriaceae</taxon>
        <taxon>Immersiella</taxon>
    </lineage>
</organism>
<dbReference type="CDD" id="cd17502">
    <property type="entry name" value="MFS_Azr1_MDR_like"/>
    <property type="match status" value="1"/>
</dbReference>
<dbReference type="Gene3D" id="1.20.1720.10">
    <property type="entry name" value="Multidrug resistance protein D"/>
    <property type="match status" value="1"/>
</dbReference>
<evidence type="ECO:0000256" key="4">
    <source>
        <dbReference type="ARBA" id="ARBA00022989"/>
    </source>
</evidence>
<name>A0AA40C051_9PEZI</name>
<dbReference type="AlphaFoldDB" id="A0AA40C051"/>
<evidence type="ECO:0000259" key="8">
    <source>
        <dbReference type="PROSITE" id="PS50850"/>
    </source>
</evidence>
<keyword evidence="3 7" id="KW-0812">Transmembrane</keyword>
<dbReference type="Pfam" id="PF07690">
    <property type="entry name" value="MFS_1"/>
    <property type="match status" value="1"/>
</dbReference>
<accession>A0AA40C051</accession>
<evidence type="ECO:0000256" key="2">
    <source>
        <dbReference type="ARBA" id="ARBA00022448"/>
    </source>
</evidence>
<keyword evidence="4 7" id="KW-1133">Transmembrane helix</keyword>
<keyword evidence="2" id="KW-0813">Transport</keyword>
<feature type="transmembrane region" description="Helical" evidence="7">
    <location>
        <begin position="283"/>
        <end position="300"/>
    </location>
</feature>
<protein>
    <submittedName>
        <fullName evidence="9">Major facilitator superfamily domain-containing protein</fullName>
    </submittedName>
</protein>
<evidence type="ECO:0000256" key="1">
    <source>
        <dbReference type="ARBA" id="ARBA00004141"/>
    </source>
</evidence>
<feature type="transmembrane region" description="Helical" evidence="7">
    <location>
        <begin position="211"/>
        <end position="231"/>
    </location>
</feature>
<keyword evidence="5 7" id="KW-0472">Membrane</keyword>
<dbReference type="PANTHER" id="PTHR23501">
    <property type="entry name" value="MAJOR FACILITATOR SUPERFAMILY"/>
    <property type="match status" value="1"/>
</dbReference>
<dbReference type="EMBL" id="JAULSU010000004">
    <property type="protein sequence ID" value="KAK0619748.1"/>
    <property type="molecule type" value="Genomic_DNA"/>
</dbReference>
<feature type="transmembrane region" description="Helical" evidence="7">
    <location>
        <begin position="183"/>
        <end position="205"/>
    </location>
</feature>
<feature type="transmembrane region" description="Helical" evidence="7">
    <location>
        <begin position="124"/>
        <end position="150"/>
    </location>
</feature>
<feature type="transmembrane region" description="Helical" evidence="7">
    <location>
        <begin position="320"/>
        <end position="341"/>
    </location>
</feature>
<dbReference type="PANTHER" id="PTHR23501:SF153">
    <property type="entry name" value="AFLATOXIN EFFLUX PUMP, PUTATIVE-RELATED"/>
    <property type="match status" value="1"/>
</dbReference>
<dbReference type="FunFam" id="1.20.1250.20:FF:000196">
    <property type="entry name" value="MFS toxin efflux pump (AflT)"/>
    <property type="match status" value="1"/>
</dbReference>
<feature type="compositionally biased region" description="Basic and acidic residues" evidence="6">
    <location>
        <begin position="556"/>
        <end position="594"/>
    </location>
</feature>
<feature type="transmembrane region" description="Helical" evidence="7">
    <location>
        <begin position="520"/>
        <end position="539"/>
    </location>
</feature>
<dbReference type="InterPro" id="IPR020846">
    <property type="entry name" value="MFS_dom"/>
</dbReference>
<feature type="transmembrane region" description="Helical" evidence="7">
    <location>
        <begin position="55"/>
        <end position="81"/>
    </location>
</feature>
<sequence>MFFSKKKSAGDQPVKAPEPPSTPPPQPSLDTDAKDVSPGTPPPKVNVTYPSGIKLFFLLISVYVSLFLISLDRLIVATAIPEITNEFNSVKDIGWYGSAYLLTNAAFQLMFGKVYTFFSVKGTFLISILLFEIGSAVCGAATSSTVFIVARAIQGLGAAGIMAGALTIIVYAIPLAKRPMYQGLVGAVFGISSVLGPLVGGAFTTNVTWRWCFYINLPFGAIAFAFVAFLLKVPDRPETRIPLKDKILQLDLLGSAALLPGTVSLLLALQWGGAEYEWSNARIIALLTLAIALLIAFCLVQVYMPKTATIAPHIFRRRSVVAAVWCTLCNGSSMLMFIYFIPVWFQAILAASAISSGILLLPFCLPMVFSTILTGALTTRIGYYTPFLLAGTCFMSIGAGLLTTLDVSTPQRFPIGYQVLYGFGAGLSLQAPNLAAQTVLPRKDAPVGLTMVMFVQLLAGAVFLSVGQNVLNNRLIEYLAPIPGFSTKLLLNNGATTILEVLGEAQKPAVLSAYNEALRWVFRVGLIVICLGVFGALAMEWRNVKKPQEGSQGEAVEGKAEGKVEGKDVEDGEGKLEVVEGKERDEKKDEKVSI</sequence>
<dbReference type="InterPro" id="IPR036259">
    <property type="entry name" value="MFS_trans_sf"/>
</dbReference>
<feature type="region of interest" description="Disordered" evidence="6">
    <location>
        <begin position="1"/>
        <end position="43"/>
    </location>
</feature>
<feature type="region of interest" description="Disordered" evidence="6">
    <location>
        <begin position="546"/>
        <end position="594"/>
    </location>
</feature>
<comment type="caution">
    <text evidence="9">The sequence shown here is derived from an EMBL/GenBank/DDBJ whole genome shotgun (WGS) entry which is preliminary data.</text>
</comment>
<dbReference type="InterPro" id="IPR011701">
    <property type="entry name" value="MFS"/>
</dbReference>
<dbReference type="PRINTS" id="PR01036">
    <property type="entry name" value="TCRTETB"/>
</dbReference>
<dbReference type="Gene3D" id="1.20.1250.20">
    <property type="entry name" value="MFS general substrate transporter like domains"/>
    <property type="match status" value="1"/>
</dbReference>
<keyword evidence="10" id="KW-1185">Reference proteome</keyword>
<feature type="transmembrane region" description="Helical" evidence="7">
    <location>
        <begin position="156"/>
        <end position="176"/>
    </location>
</feature>
<dbReference type="FunFam" id="1.20.1720.10:FF:000012">
    <property type="entry name" value="MFS toxin efflux pump (AflT)"/>
    <property type="match status" value="1"/>
</dbReference>
<evidence type="ECO:0000256" key="3">
    <source>
        <dbReference type="ARBA" id="ARBA00022692"/>
    </source>
</evidence>
<evidence type="ECO:0000256" key="6">
    <source>
        <dbReference type="SAM" id="MobiDB-lite"/>
    </source>
</evidence>
<evidence type="ECO:0000313" key="10">
    <source>
        <dbReference type="Proteomes" id="UP001175000"/>
    </source>
</evidence>
<feature type="domain" description="Major facilitator superfamily (MFS) profile" evidence="8">
    <location>
        <begin position="58"/>
        <end position="544"/>
    </location>
</feature>
<dbReference type="SUPFAM" id="SSF103473">
    <property type="entry name" value="MFS general substrate transporter"/>
    <property type="match status" value="1"/>
</dbReference>